<dbReference type="OMA" id="PGWHIDG"/>
<dbReference type="GO" id="GO:0070291">
    <property type="term" value="P:N-acylethanolamine metabolic process"/>
    <property type="evidence" value="ECO:0007669"/>
    <property type="project" value="TreeGrafter"/>
</dbReference>
<dbReference type="Gene3D" id="3.90.1300.10">
    <property type="entry name" value="Amidase signature (AS) domain"/>
    <property type="match status" value="1"/>
</dbReference>
<dbReference type="InterPro" id="IPR000120">
    <property type="entry name" value="Amidase"/>
</dbReference>
<dbReference type="PANTHER" id="PTHR11895">
    <property type="entry name" value="TRANSAMIDASE"/>
    <property type="match status" value="1"/>
</dbReference>
<dbReference type="Proteomes" id="UP000825935">
    <property type="component" value="Chromosome 3"/>
</dbReference>
<evidence type="ECO:0000259" key="1">
    <source>
        <dbReference type="Pfam" id="PF01425"/>
    </source>
</evidence>
<organism evidence="2 3">
    <name type="scientific">Ceratopteris richardii</name>
    <name type="common">Triangle waterfern</name>
    <dbReference type="NCBI Taxonomy" id="49495"/>
    <lineage>
        <taxon>Eukaryota</taxon>
        <taxon>Viridiplantae</taxon>
        <taxon>Streptophyta</taxon>
        <taxon>Embryophyta</taxon>
        <taxon>Tracheophyta</taxon>
        <taxon>Polypodiopsida</taxon>
        <taxon>Polypodiidae</taxon>
        <taxon>Polypodiales</taxon>
        <taxon>Pteridineae</taxon>
        <taxon>Pteridaceae</taxon>
        <taxon>Parkerioideae</taxon>
        <taxon>Ceratopteris</taxon>
    </lineage>
</organism>
<gene>
    <name evidence="2" type="ORF">KP509_03G010700</name>
</gene>
<dbReference type="OrthoDB" id="421993at2759"/>
<dbReference type="EMBL" id="CM035408">
    <property type="protein sequence ID" value="KAH7440793.1"/>
    <property type="molecule type" value="Genomic_DNA"/>
</dbReference>
<protein>
    <recommendedName>
        <fullName evidence="1">Amidase domain-containing protein</fullName>
    </recommendedName>
</protein>
<dbReference type="InterPro" id="IPR023631">
    <property type="entry name" value="Amidase_dom"/>
</dbReference>
<dbReference type="EMBL" id="CM035408">
    <property type="protein sequence ID" value="KAH7440789.1"/>
    <property type="molecule type" value="Genomic_DNA"/>
</dbReference>
<accession>A0A8T2UX44</accession>
<dbReference type="EMBL" id="CM035408">
    <property type="protein sequence ID" value="KAH7440790.1"/>
    <property type="molecule type" value="Genomic_DNA"/>
</dbReference>
<dbReference type="EMBL" id="CM035408">
    <property type="protein sequence ID" value="KAH7440792.1"/>
    <property type="molecule type" value="Genomic_DNA"/>
</dbReference>
<dbReference type="Pfam" id="PF01425">
    <property type="entry name" value="Amidase"/>
    <property type="match status" value="1"/>
</dbReference>
<proteinExistence type="predicted"/>
<dbReference type="GO" id="GO:0016020">
    <property type="term" value="C:membrane"/>
    <property type="evidence" value="ECO:0007669"/>
    <property type="project" value="TreeGrafter"/>
</dbReference>
<feature type="domain" description="Amidase" evidence="1">
    <location>
        <begin position="164"/>
        <end position="580"/>
    </location>
</feature>
<evidence type="ECO:0000313" key="2">
    <source>
        <dbReference type="EMBL" id="KAH7440791.1"/>
    </source>
</evidence>
<dbReference type="InterPro" id="IPR036928">
    <property type="entry name" value="AS_sf"/>
</dbReference>
<dbReference type="SUPFAM" id="SSF75304">
    <property type="entry name" value="Amidase signature (AS) enzymes"/>
    <property type="match status" value="1"/>
</dbReference>
<reference evidence="2" key="1">
    <citation type="submission" date="2021-08" db="EMBL/GenBank/DDBJ databases">
        <title>WGS assembly of Ceratopteris richardii.</title>
        <authorList>
            <person name="Marchant D.B."/>
            <person name="Chen G."/>
            <person name="Jenkins J."/>
            <person name="Shu S."/>
            <person name="Leebens-Mack J."/>
            <person name="Grimwood J."/>
            <person name="Schmutz J."/>
            <person name="Soltis P."/>
            <person name="Soltis D."/>
            <person name="Chen Z.-H."/>
        </authorList>
    </citation>
    <scope>NUCLEOTIDE SEQUENCE</scope>
    <source>
        <strain evidence="2">Whitten #5841</strain>
        <tissue evidence="2">Leaf</tissue>
    </source>
</reference>
<dbReference type="EMBL" id="CM035408">
    <property type="protein sequence ID" value="KAH7440791.1"/>
    <property type="molecule type" value="Genomic_DNA"/>
</dbReference>
<name>A0A8T2UX44_CERRI</name>
<keyword evidence="3" id="KW-1185">Reference proteome</keyword>
<sequence>MVVKTLPPVEDLDIDAVKYDRTILQAPHFTGYALKISTWLLESRLFGNIIISSMLRANKFTELLSETEIPDAPMLTPEFSAQAYVEPGVKTVGESSSPMERVEVALSCLPSNFNKRSDIPFKYWCIRDYAKAYRLRSITPSDVAEHLISAIEDSQCRDLPLGLFISLDAEDIRKQAAESTRRFDEGNPLSVLDGVFMAVKDEIDCLPYGTRGGTTWFHKVRDVKKDAVCVARLRSCGIIFIGKTNQHELGSGTTGLNPHYGPARNPHDPRRYTGGSSAGSAALVACGLCPAALGTDGGGSVRIPSALCGIVGLKSTHGRISLEGVLELGWTVEVVSPMAGSVEDLMLVYAAMLGSQPGDVSVSKPTLPSFPILENSQHDLDIMKAIGSITFGKYTQWFEDVSNPELLEVYEHIIEQFKETYGIKVKEVVLPELDAMRRAHTVTIGSEIATAINTYYLQGKRKSLSYEIRNTVALFRSFRSTDYVTAQRVRRRSMLYHMEAFKSVDVIVTPTTPMTAPVIPKSAVTKIGESNLVFSGDLMRFTLAPNFLGFPAITVPVGFDSEGLPVGLQFIGRPWSEATLIRLAAAAENLCASRKRRPAVFYDLLKAS</sequence>
<dbReference type="GO" id="GO:0047412">
    <property type="term" value="F:N-(long-chain-acyl)ethanolamine deacylase activity"/>
    <property type="evidence" value="ECO:0007669"/>
    <property type="project" value="TreeGrafter"/>
</dbReference>
<dbReference type="PANTHER" id="PTHR11895:SF156">
    <property type="entry name" value="FATTY ACID AMIDE HYDROLASE"/>
    <property type="match status" value="1"/>
</dbReference>
<evidence type="ECO:0000313" key="3">
    <source>
        <dbReference type="Proteomes" id="UP000825935"/>
    </source>
</evidence>
<dbReference type="AlphaFoldDB" id="A0A8T2UX44"/>
<comment type="caution">
    <text evidence="2">The sequence shown here is derived from an EMBL/GenBank/DDBJ whole genome shotgun (WGS) entry which is preliminary data.</text>
</comment>